<dbReference type="InterPro" id="IPR000014">
    <property type="entry name" value="PAS"/>
</dbReference>
<dbReference type="Pfam" id="PF08448">
    <property type="entry name" value="PAS_4"/>
    <property type="match status" value="1"/>
</dbReference>
<dbReference type="PROSITE" id="PS50109">
    <property type="entry name" value="HIS_KIN"/>
    <property type="match status" value="1"/>
</dbReference>
<dbReference type="SUPFAM" id="SSF55785">
    <property type="entry name" value="PYP-like sensor domain (PAS domain)"/>
    <property type="match status" value="4"/>
</dbReference>
<dbReference type="HOGENOM" id="CLU_354391_0_0_4"/>
<dbReference type="Gene3D" id="3.30.565.10">
    <property type="entry name" value="Histidine kinase-like ATPase, C-terminal domain"/>
    <property type="match status" value="1"/>
</dbReference>
<dbReference type="Pfam" id="PF08447">
    <property type="entry name" value="PAS_3"/>
    <property type="match status" value="1"/>
</dbReference>
<evidence type="ECO:0000259" key="5">
    <source>
        <dbReference type="PROSITE" id="PS50109"/>
    </source>
</evidence>
<dbReference type="NCBIfam" id="TIGR00229">
    <property type="entry name" value="sensory_box"/>
    <property type="match status" value="1"/>
</dbReference>
<feature type="domain" description="Histidine kinase" evidence="5">
    <location>
        <begin position="693"/>
        <end position="782"/>
    </location>
</feature>
<dbReference type="GO" id="GO:0000155">
    <property type="term" value="F:phosphorelay sensor kinase activity"/>
    <property type="evidence" value="ECO:0007669"/>
    <property type="project" value="InterPro"/>
</dbReference>
<dbReference type="Pfam" id="PF07730">
    <property type="entry name" value="HisKA_3"/>
    <property type="match status" value="1"/>
</dbReference>
<dbReference type="InterPro" id="IPR013656">
    <property type="entry name" value="PAS_4"/>
</dbReference>
<dbReference type="InterPro" id="IPR011712">
    <property type="entry name" value="Sig_transdc_His_kin_sub3_dim/P"/>
</dbReference>
<evidence type="ECO:0000313" key="9">
    <source>
        <dbReference type="Proteomes" id="UP000005633"/>
    </source>
</evidence>
<dbReference type="SMART" id="SM00086">
    <property type="entry name" value="PAC"/>
    <property type="match status" value="3"/>
</dbReference>
<dbReference type="KEGG" id="dsu:Dsui_2157"/>
<accession>G8QJP9</accession>
<evidence type="ECO:0000256" key="4">
    <source>
        <dbReference type="SAM" id="Coils"/>
    </source>
</evidence>
<dbReference type="Pfam" id="PF02518">
    <property type="entry name" value="HATPase_c"/>
    <property type="match status" value="1"/>
</dbReference>
<dbReference type="eggNOG" id="COG2202">
    <property type="taxonomic scope" value="Bacteria"/>
</dbReference>
<evidence type="ECO:0000313" key="8">
    <source>
        <dbReference type="EMBL" id="AEV26523.1"/>
    </source>
</evidence>
<dbReference type="RefSeq" id="WP_014237217.1">
    <property type="nucleotide sequence ID" value="NC_016616.1"/>
</dbReference>
<dbReference type="Gene3D" id="1.20.5.1930">
    <property type="match status" value="1"/>
</dbReference>
<dbReference type="GO" id="GO:0046983">
    <property type="term" value="F:protein dimerization activity"/>
    <property type="evidence" value="ECO:0007669"/>
    <property type="project" value="InterPro"/>
</dbReference>
<evidence type="ECO:0000259" key="6">
    <source>
        <dbReference type="PROSITE" id="PS50112"/>
    </source>
</evidence>
<protein>
    <submittedName>
        <fullName evidence="8">PAS domain S-box</fullName>
    </submittedName>
</protein>
<dbReference type="PROSITE" id="PS50113">
    <property type="entry name" value="PAC"/>
    <property type="match status" value="1"/>
</dbReference>
<evidence type="ECO:0000256" key="2">
    <source>
        <dbReference type="ARBA" id="ARBA00022777"/>
    </source>
</evidence>
<dbReference type="SMART" id="SM00387">
    <property type="entry name" value="HATPase_c"/>
    <property type="match status" value="1"/>
</dbReference>
<dbReference type="InterPro" id="IPR035965">
    <property type="entry name" value="PAS-like_dom_sf"/>
</dbReference>
<keyword evidence="3" id="KW-0902">Two-component regulatory system</keyword>
<dbReference type="STRING" id="640081.Dsui_2157"/>
<feature type="coiled-coil region" evidence="4">
    <location>
        <begin position="555"/>
        <end position="586"/>
    </location>
</feature>
<dbReference type="EMBL" id="CP003153">
    <property type="protein sequence ID" value="AEV26523.1"/>
    <property type="molecule type" value="Genomic_DNA"/>
</dbReference>
<gene>
    <name evidence="8" type="ordered locus">Dsui_2157</name>
</gene>
<dbReference type="GO" id="GO:0016020">
    <property type="term" value="C:membrane"/>
    <property type="evidence" value="ECO:0007669"/>
    <property type="project" value="InterPro"/>
</dbReference>
<dbReference type="Proteomes" id="UP000005633">
    <property type="component" value="Chromosome"/>
</dbReference>
<organism evidence="8 9">
    <name type="scientific">Azospira oryzae (strain ATCC BAA-33 / DSM 13638 / PS)</name>
    <name type="common">Dechlorosoma suillum</name>
    <dbReference type="NCBI Taxonomy" id="640081"/>
    <lineage>
        <taxon>Bacteria</taxon>
        <taxon>Pseudomonadati</taxon>
        <taxon>Pseudomonadota</taxon>
        <taxon>Betaproteobacteria</taxon>
        <taxon>Rhodocyclales</taxon>
        <taxon>Rhodocyclaceae</taxon>
        <taxon>Azospira</taxon>
    </lineage>
</organism>
<keyword evidence="1" id="KW-0808">Transferase</keyword>
<dbReference type="InterPro" id="IPR050482">
    <property type="entry name" value="Sensor_HK_TwoCompSys"/>
</dbReference>
<feature type="domain" description="PAC" evidence="7">
    <location>
        <begin position="513"/>
        <end position="564"/>
    </location>
</feature>
<keyword evidence="2" id="KW-0418">Kinase</keyword>
<dbReference type="InterPro" id="IPR003594">
    <property type="entry name" value="HATPase_dom"/>
</dbReference>
<evidence type="ECO:0000256" key="3">
    <source>
        <dbReference type="ARBA" id="ARBA00023012"/>
    </source>
</evidence>
<dbReference type="CDD" id="cd00130">
    <property type="entry name" value="PAS"/>
    <property type="match status" value="2"/>
</dbReference>
<dbReference type="InterPro" id="IPR001610">
    <property type="entry name" value="PAC"/>
</dbReference>
<reference evidence="8 9" key="1">
    <citation type="journal article" date="2012" name="J. Bacteriol.">
        <title>Complete genome sequence of the anaerobic perchlorate-reducing bacterium Azospira suillum strain PS.</title>
        <authorList>
            <person name="Byrne-Bailey K.G."/>
            <person name="Coates J.D."/>
        </authorList>
    </citation>
    <scope>NUCLEOTIDE SEQUENCE [LARGE SCALE GENOMIC DNA]</scope>
    <source>
        <strain evidence="9">ATCC BAA-33 / DSM 13638 / PS</strain>
    </source>
</reference>
<evidence type="ECO:0000259" key="7">
    <source>
        <dbReference type="PROSITE" id="PS50113"/>
    </source>
</evidence>
<keyword evidence="4" id="KW-0175">Coiled coil</keyword>
<dbReference type="eggNOG" id="COG4585">
    <property type="taxonomic scope" value="Bacteria"/>
</dbReference>
<dbReference type="CDD" id="cd16917">
    <property type="entry name" value="HATPase_UhpB-NarQ-NarX-like"/>
    <property type="match status" value="1"/>
</dbReference>
<dbReference type="InterPro" id="IPR005467">
    <property type="entry name" value="His_kinase_dom"/>
</dbReference>
<dbReference type="SUPFAM" id="SSF55874">
    <property type="entry name" value="ATPase domain of HSP90 chaperone/DNA topoisomerase II/histidine kinase"/>
    <property type="match status" value="1"/>
</dbReference>
<dbReference type="PANTHER" id="PTHR24421">
    <property type="entry name" value="NITRATE/NITRITE SENSOR PROTEIN NARX-RELATED"/>
    <property type="match status" value="1"/>
</dbReference>
<dbReference type="InterPro" id="IPR036890">
    <property type="entry name" value="HATPase_C_sf"/>
</dbReference>
<dbReference type="Pfam" id="PF13426">
    <property type="entry name" value="PAS_9"/>
    <property type="match status" value="1"/>
</dbReference>
<evidence type="ECO:0000256" key="1">
    <source>
        <dbReference type="ARBA" id="ARBA00022679"/>
    </source>
</evidence>
<dbReference type="PROSITE" id="PS50112">
    <property type="entry name" value="PAS"/>
    <property type="match status" value="1"/>
</dbReference>
<dbReference type="SMART" id="SM00091">
    <property type="entry name" value="PAS"/>
    <property type="match status" value="4"/>
</dbReference>
<dbReference type="InterPro" id="IPR000700">
    <property type="entry name" value="PAS-assoc_C"/>
</dbReference>
<dbReference type="AlphaFoldDB" id="G8QJP9"/>
<sequence length="792" mass="88308">MGGIWPDFLTALILVGIGWSCSLLLLDRETIPRLLSSLNLGRLLHLSLESSDLGIWCYEHQQDRIFLDGRASLLLGLPTRAARLAEFLECVVPEDRERIRRIWLHPPTTAAPGTVEFRVGDSHRGLRHLSLSSGLPGRGGKRRRRSGAMAMGTLQDVTERKKVEIALRESEARFSTIFRTCPAGIALCRVADGSLVDVNPAFLHIYGLERQEVIGMTSFALHLWGSPQQREVALASILIDGRGYQSERSIRRPDGQVRHLLISVDLVFLDSERYLQWTLLDVTENRRSQALASRNEILTNAIMNSLDVAVAVLDREGNILRTNRKWSEFALGNGAGEELAAGVGLNYFEVCRRSFPEASATEALAGMQAVLEERLPVASIEYPCHGPAGERWYLLQATPLGSGLQGLVTIHMDITARRQAEEGLRQRLMLQDKLARVAASVPGVIYSIKLRPDGTFCIPYAMQGSVDIFGLRPEDLTEDLTEDLGPVLSRIHGADQERVLAVVLESARTMAPWHCEFRVHHPQGGVRWVESKAVPRLEDDGCVIWHGYIHDVSARKQADAELMRSRDQLRALNEGLQRVREEERSRISLEIHDQLGQSLTVLKLEMAWLRARLLGGQAEEKTRLQEVGRLIDDTLRAVRTISWDLRPGILDTLGLGAGVEWLVDDFRRRLGIRCNVVVPRERLELPDVLATHLFRICQELLTNVARHAQANRIDVSLGLADGRVLLEVRDNGRGMPMLPAHGHSLGLLGIKERAAQCGGEVHIATRPEIEGTRVRVLVPLITRETDIGNIGH</sequence>
<dbReference type="InterPro" id="IPR013655">
    <property type="entry name" value="PAS_fold_3"/>
</dbReference>
<name>G8QJP9_AZOOP</name>
<feature type="domain" description="PAS" evidence="6">
    <location>
        <begin position="191"/>
        <end position="215"/>
    </location>
</feature>
<proteinExistence type="predicted"/>
<dbReference type="PANTHER" id="PTHR24421:SF59">
    <property type="entry name" value="OXYGEN SENSOR HISTIDINE KINASE NREB"/>
    <property type="match status" value="1"/>
</dbReference>
<dbReference type="Gene3D" id="3.30.450.20">
    <property type="entry name" value="PAS domain"/>
    <property type="match status" value="4"/>
</dbReference>